<dbReference type="PANTHER" id="PTHR22306:SF2">
    <property type="entry name" value="CHROMOSOME 7 OPEN READING FRAME 50"/>
    <property type="match status" value="1"/>
</dbReference>
<feature type="region of interest" description="Disordered" evidence="1">
    <location>
        <begin position="1"/>
        <end position="49"/>
    </location>
</feature>
<feature type="compositionally biased region" description="Basic and acidic residues" evidence="1">
    <location>
        <begin position="1"/>
        <end position="14"/>
    </location>
</feature>
<evidence type="ECO:0000313" key="3">
    <source>
        <dbReference type="EMBL" id="VDI75338.1"/>
    </source>
</evidence>
<dbReference type="InterPro" id="IPR019327">
    <property type="entry name" value="WKF"/>
</dbReference>
<reference evidence="3" key="1">
    <citation type="submission" date="2018-11" db="EMBL/GenBank/DDBJ databases">
        <authorList>
            <person name="Alioto T."/>
            <person name="Alioto T."/>
        </authorList>
    </citation>
    <scope>NUCLEOTIDE SEQUENCE</scope>
</reference>
<evidence type="ECO:0000259" key="2">
    <source>
        <dbReference type="Pfam" id="PF10180"/>
    </source>
</evidence>
<name>A0A8B6H789_MYTGA</name>
<dbReference type="AlphaFoldDB" id="A0A8B6H789"/>
<gene>
    <name evidence="3" type="ORF">MGAL_10B064562</name>
</gene>
<dbReference type="Pfam" id="PF10180">
    <property type="entry name" value="WKF"/>
    <property type="match status" value="1"/>
</dbReference>
<dbReference type="EMBL" id="UYJE01009655">
    <property type="protein sequence ID" value="VDI75338.1"/>
    <property type="molecule type" value="Genomic_DNA"/>
</dbReference>
<feature type="compositionally biased region" description="Basic and acidic residues" evidence="1">
    <location>
        <begin position="26"/>
        <end position="49"/>
    </location>
</feature>
<sequence>MKEDSPHTDAKDNDLNAETVAATTEPKTKDNKNTENDKNDNALDATNKDVEDIMKEVSVNKKKKKKEKNKKTKLCVTADSEKTETEDNKKSSKELAIAYLKLWKKNREEWKFQKVRQVWLLSNMLDSEMVKDKHFETLLLYLDGLKGKARETTSTAAQNITESESNSGVKVDRARQIVQQLSTE</sequence>
<accession>A0A8B6H789</accession>
<protein>
    <recommendedName>
        <fullName evidence="2">WKF domain-containing protein</fullName>
    </recommendedName>
</protein>
<evidence type="ECO:0000256" key="1">
    <source>
        <dbReference type="SAM" id="MobiDB-lite"/>
    </source>
</evidence>
<feature type="domain" description="WKF" evidence="2">
    <location>
        <begin position="98"/>
        <end position="160"/>
    </location>
</feature>
<dbReference type="Proteomes" id="UP000596742">
    <property type="component" value="Unassembled WGS sequence"/>
</dbReference>
<keyword evidence="4" id="KW-1185">Reference proteome</keyword>
<comment type="caution">
    <text evidence="3">The sequence shown here is derived from an EMBL/GenBank/DDBJ whole genome shotgun (WGS) entry which is preliminary data.</text>
</comment>
<proteinExistence type="predicted"/>
<dbReference type="PANTHER" id="PTHR22306">
    <property type="entry name" value="CHROMOSOME 7 OPEN READING FRAME 50"/>
    <property type="match status" value="1"/>
</dbReference>
<dbReference type="OrthoDB" id="10261563at2759"/>
<evidence type="ECO:0000313" key="4">
    <source>
        <dbReference type="Proteomes" id="UP000596742"/>
    </source>
</evidence>
<organism evidence="3 4">
    <name type="scientific">Mytilus galloprovincialis</name>
    <name type="common">Mediterranean mussel</name>
    <dbReference type="NCBI Taxonomy" id="29158"/>
    <lineage>
        <taxon>Eukaryota</taxon>
        <taxon>Metazoa</taxon>
        <taxon>Spiralia</taxon>
        <taxon>Lophotrochozoa</taxon>
        <taxon>Mollusca</taxon>
        <taxon>Bivalvia</taxon>
        <taxon>Autobranchia</taxon>
        <taxon>Pteriomorphia</taxon>
        <taxon>Mytilida</taxon>
        <taxon>Mytiloidea</taxon>
        <taxon>Mytilidae</taxon>
        <taxon>Mytilinae</taxon>
        <taxon>Mytilus</taxon>
    </lineage>
</organism>